<dbReference type="Pfam" id="PF00672">
    <property type="entry name" value="HAMP"/>
    <property type="match status" value="1"/>
</dbReference>
<reference evidence="9" key="1">
    <citation type="journal article" date="2019" name="Int. J. Syst. Evol. Microbiol.">
        <title>The Global Catalogue of Microorganisms (GCM) 10K type strain sequencing project: providing services to taxonomists for standard genome sequencing and annotation.</title>
        <authorList>
            <consortium name="The Broad Institute Genomics Platform"/>
            <consortium name="The Broad Institute Genome Sequencing Center for Infectious Disease"/>
            <person name="Wu L."/>
            <person name="Ma J."/>
        </authorList>
    </citation>
    <scope>NUCLEOTIDE SEQUENCE [LARGE SCALE GENOMIC DNA]</scope>
    <source>
        <strain evidence="9">CCUG 56042</strain>
    </source>
</reference>
<organism evidence="8 9">
    <name type="scientific">Paraburkholderia denitrificans</name>
    <dbReference type="NCBI Taxonomy" id="694025"/>
    <lineage>
        <taxon>Bacteria</taxon>
        <taxon>Pseudomonadati</taxon>
        <taxon>Pseudomonadota</taxon>
        <taxon>Betaproteobacteria</taxon>
        <taxon>Burkholderiales</taxon>
        <taxon>Burkholderiaceae</taxon>
        <taxon>Paraburkholderia</taxon>
    </lineage>
</organism>
<dbReference type="SMART" id="SM00283">
    <property type="entry name" value="MA"/>
    <property type="match status" value="1"/>
</dbReference>
<feature type="transmembrane region" description="Helical" evidence="5">
    <location>
        <begin position="189"/>
        <end position="212"/>
    </location>
</feature>
<dbReference type="CDD" id="cd19411">
    <property type="entry name" value="MCP2201-like_sensor"/>
    <property type="match status" value="1"/>
</dbReference>
<evidence type="ECO:0000259" key="7">
    <source>
        <dbReference type="PROSITE" id="PS50885"/>
    </source>
</evidence>
<dbReference type="EMBL" id="JBHSMP010000016">
    <property type="protein sequence ID" value="MFC5429779.1"/>
    <property type="molecule type" value="Genomic_DNA"/>
</dbReference>
<gene>
    <name evidence="8" type="ORF">ACFPTO_13370</name>
</gene>
<dbReference type="PROSITE" id="PS50885">
    <property type="entry name" value="HAMP"/>
    <property type="match status" value="1"/>
</dbReference>
<keyword evidence="5" id="KW-0812">Transmembrane</keyword>
<evidence type="ECO:0000256" key="1">
    <source>
        <dbReference type="ARBA" id="ARBA00022481"/>
    </source>
</evidence>
<evidence type="ECO:0000313" key="9">
    <source>
        <dbReference type="Proteomes" id="UP001596103"/>
    </source>
</evidence>
<feature type="transmembrane region" description="Helical" evidence="5">
    <location>
        <begin position="12"/>
        <end position="34"/>
    </location>
</feature>
<dbReference type="Proteomes" id="UP001596103">
    <property type="component" value="Unassembled WGS sequence"/>
</dbReference>
<dbReference type="InterPro" id="IPR004089">
    <property type="entry name" value="MCPsignal_dom"/>
</dbReference>
<keyword evidence="5" id="KW-1133">Transmembrane helix</keyword>
<dbReference type="PANTHER" id="PTHR43531:SF14">
    <property type="entry name" value="METHYL-ACCEPTING CHEMOTAXIS PROTEIN I-RELATED"/>
    <property type="match status" value="1"/>
</dbReference>
<dbReference type="InterPro" id="IPR047347">
    <property type="entry name" value="YvaQ-like_sensor"/>
</dbReference>
<protein>
    <submittedName>
        <fullName evidence="8">Methyl-accepting chemotaxis protein</fullName>
    </submittedName>
</protein>
<name>A0ABW0J9W4_9BURK</name>
<dbReference type="PANTHER" id="PTHR43531">
    <property type="entry name" value="PROTEIN ICFG"/>
    <property type="match status" value="1"/>
</dbReference>
<dbReference type="Gene3D" id="1.10.287.950">
    <property type="entry name" value="Methyl-accepting chemotaxis protein"/>
    <property type="match status" value="1"/>
</dbReference>
<dbReference type="InterPro" id="IPR003660">
    <property type="entry name" value="HAMP_dom"/>
</dbReference>
<evidence type="ECO:0000313" key="8">
    <source>
        <dbReference type="EMBL" id="MFC5429779.1"/>
    </source>
</evidence>
<proteinExistence type="inferred from homology"/>
<dbReference type="SMART" id="SM00304">
    <property type="entry name" value="HAMP"/>
    <property type="match status" value="1"/>
</dbReference>
<sequence length="610" mass="62964">MGLGLNGMRIGVRLGVGFGILLMLLCAVGGFATWQASRINASTVDIADNWLASVRTLGSARTAANGVRRASLRVVLESDAAKKQTQRAEHDAQLKLYDQAMGAYEKTVSGAEETALAQRIKSAWADYLAVDKQLLELSDANNDAAARTLATGESSATFQALNEAIANDVAFQTKGSNEARNSAESTYEAALWATVALIVIAGVAGVGMAVIITRSITHPLNQAVKVAETVANGDLTSQIDVSGRDETAQLLGALRNMNGNLANLIGQVRHGGESIATGASQIAAGNTDLSARTEEQAASLEETASSMEELTATVRQNAESAKQGNMLAANASEVAVRGGDVVGRVVNTMQEIADSSIKVADIIGTIESIAFQTNILALNAAVEAARAGEQGRGFAVVAGEVRALAQRSATAAKEIKDLINESVNRVRAGTAQVDEAGRTIDEVVSAVRRMTDLMGEIAAASDEQHRGIEQVNQAVVQMDQVTQQNAALVEEASAAAQSMANQALGLRDAVSVFKISGTQVAAAKTAASAGQTPRRAVTPKSTARPAKTAVFQRSGSAAATHGKAAVVEAQQTPVAGAAGAPGKSTVADAPKSPLLTAAVAHDSASDWETF</sequence>
<feature type="region of interest" description="Disordered" evidence="4">
    <location>
        <begin position="526"/>
        <end position="545"/>
    </location>
</feature>
<keyword evidence="3" id="KW-0807">Transducer</keyword>
<evidence type="ECO:0000256" key="3">
    <source>
        <dbReference type="PROSITE-ProRule" id="PRU00284"/>
    </source>
</evidence>
<keyword evidence="5" id="KW-0472">Membrane</keyword>
<dbReference type="PROSITE" id="PS50111">
    <property type="entry name" value="CHEMOTAXIS_TRANSDUC_2"/>
    <property type="match status" value="1"/>
</dbReference>
<evidence type="ECO:0000256" key="2">
    <source>
        <dbReference type="ARBA" id="ARBA00029447"/>
    </source>
</evidence>
<comment type="similarity">
    <text evidence="2">Belongs to the methyl-accepting chemotaxis (MCP) protein family.</text>
</comment>
<evidence type="ECO:0000256" key="4">
    <source>
        <dbReference type="SAM" id="MobiDB-lite"/>
    </source>
</evidence>
<dbReference type="SUPFAM" id="SSF58104">
    <property type="entry name" value="Methyl-accepting chemotaxis protein (MCP) signaling domain"/>
    <property type="match status" value="1"/>
</dbReference>
<keyword evidence="9" id="KW-1185">Reference proteome</keyword>
<keyword evidence="1" id="KW-0488">Methylation</keyword>
<dbReference type="Pfam" id="PF00015">
    <property type="entry name" value="MCPsignal"/>
    <property type="match status" value="1"/>
</dbReference>
<accession>A0ABW0J9W4</accession>
<comment type="caution">
    <text evidence="8">The sequence shown here is derived from an EMBL/GenBank/DDBJ whole genome shotgun (WGS) entry which is preliminary data.</text>
</comment>
<dbReference type="CDD" id="cd11386">
    <property type="entry name" value="MCP_signal"/>
    <property type="match status" value="1"/>
</dbReference>
<evidence type="ECO:0000256" key="5">
    <source>
        <dbReference type="SAM" id="Phobius"/>
    </source>
</evidence>
<dbReference type="CDD" id="cd06225">
    <property type="entry name" value="HAMP"/>
    <property type="match status" value="1"/>
</dbReference>
<dbReference type="InterPro" id="IPR051310">
    <property type="entry name" value="MCP_chemotaxis"/>
</dbReference>
<dbReference type="InterPro" id="IPR024478">
    <property type="entry name" value="HlyB_4HB_MCP"/>
</dbReference>
<evidence type="ECO:0000259" key="6">
    <source>
        <dbReference type="PROSITE" id="PS50111"/>
    </source>
</evidence>
<dbReference type="RefSeq" id="WP_377711820.1">
    <property type="nucleotide sequence ID" value="NZ_JBHSMP010000016.1"/>
</dbReference>
<feature type="domain" description="Methyl-accepting transducer" evidence="6">
    <location>
        <begin position="271"/>
        <end position="500"/>
    </location>
</feature>
<feature type="domain" description="HAMP" evidence="7">
    <location>
        <begin position="214"/>
        <end position="266"/>
    </location>
</feature>
<dbReference type="Pfam" id="PF12729">
    <property type="entry name" value="4HB_MCP_1"/>
    <property type="match status" value="1"/>
</dbReference>